<proteinExistence type="predicted"/>
<dbReference type="EMBL" id="JAUEPR010000077">
    <property type="protein sequence ID" value="KAK0467410.1"/>
    <property type="molecule type" value="Genomic_DNA"/>
</dbReference>
<accession>A0AA39NKQ0</accession>
<comment type="caution">
    <text evidence="2">The sequence shown here is derived from an EMBL/GenBank/DDBJ whole genome shotgun (WGS) entry which is preliminary data.</text>
</comment>
<gene>
    <name evidence="2" type="ORF">IW261DRAFT_1346356</name>
    <name evidence="1" type="ORF">IW261DRAFT_1346885</name>
</gene>
<dbReference type="EMBL" id="JAUEPR010000090">
    <property type="protein sequence ID" value="KAK0465769.1"/>
    <property type="molecule type" value="Genomic_DNA"/>
</dbReference>
<protein>
    <submittedName>
        <fullName evidence="2">Uncharacterized protein</fullName>
    </submittedName>
</protein>
<evidence type="ECO:0000313" key="3">
    <source>
        <dbReference type="Proteomes" id="UP001175227"/>
    </source>
</evidence>
<sequence>MEQRSHILYTTHLIRKGHGYPFWYPGPDCSRPVDYTERGVQPGDVGILNNSGGFDHLFNIFCDADDPVNRDHVPPNFQPLHSQNTESLQITRACYHYNITSANVDCTEISGGASSNFTTTKESAAILCLPDSTTKYEMLNKKAIKDYAIAHRADWYTYVNGCDYLAREASNGTLYLVTGCDKTDSWGLAAVGKPSNSRSVSLSF</sequence>
<organism evidence="2 3">
    <name type="scientific">Armillaria novae-zelandiae</name>
    <dbReference type="NCBI Taxonomy" id="153914"/>
    <lineage>
        <taxon>Eukaryota</taxon>
        <taxon>Fungi</taxon>
        <taxon>Dikarya</taxon>
        <taxon>Basidiomycota</taxon>
        <taxon>Agaricomycotina</taxon>
        <taxon>Agaricomycetes</taxon>
        <taxon>Agaricomycetidae</taxon>
        <taxon>Agaricales</taxon>
        <taxon>Marasmiineae</taxon>
        <taxon>Physalacriaceae</taxon>
        <taxon>Armillaria</taxon>
    </lineage>
</organism>
<name>A0AA39NKQ0_9AGAR</name>
<evidence type="ECO:0000313" key="2">
    <source>
        <dbReference type="EMBL" id="KAK0467410.1"/>
    </source>
</evidence>
<dbReference type="AlphaFoldDB" id="A0AA39NKQ0"/>
<evidence type="ECO:0000313" key="1">
    <source>
        <dbReference type="EMBL" id="KAK0465769.1"/>
    </source>
</evidence>
<dbReference type="Proteomes" id="UP001175227">
    <property type="component" value="Unassembled WGS sequence"/>
</dbReference>
<reference evidence="2" key="1">
    <citation type="submission" date="2023-06" db="EMBL/GenBank/DDBJ databases">
        <authorList>
            <consortium name="Lawrence Berkeley National Laboratory"/>
            <person name="Ahrendt S."/>
            <person name="Sahu N."/>
            <person name="Indic B."/>
            <person name="Wong-Bajracharya J."/>
            <person name="Merenyi Z."/>
            <person name="Ke H.-M."/>
            <person name="Monk M."/>
            <person name="Kocsube S."/>
            <person name="Drula E."/>
            <person name="Lipzen A."/>
            <person name="Balint B."/>
            <person name="Henrissat B."/>
            <person name="Andreopoulos B."/>
            <person name="Martin F.M."/>
            <person name="Harder C.B."/>
            <person name="Rigling D."/>
            <person name="Ford K.L."/>
            <person name="Foster G.D."/>
            <person name="Pangilinan J."/>
            <person name="Papanicolaou A."/>
            <person name="Barry K."/>
            <person name="LaButti K."/>
            <person name="Viragh M."/>
            <person name="Koriabine M."/>
            <person name="Yan M."/>
            <person name="Riley R."/>
            <person name="Champramary S."/>
            <person name="Plett K.L."/>
            <person name="Tsai I.J."/>
            <person name="Slot J."/>
            <person name="Sipos G."/>
            <person name="Plett J."/>
            <person name="Nagy L.G."/>
            <person name="Grigoriev I.V."/>
        </authorList>
    </citation>
    <scope>NUCLEOTIDE SEQUENCE</scope>
    <source>
        <strain evidence="2">ICMP 16352</strain>
    </source>
</reference>
<feature type="non-terminal residue" evidence="2">
    <location>
        <position position="1"/>
    </location>
</feature>
<keyword evidence="3" id="KW-1185">Reference proteome</keyword>